<gene>
    <name evidence="1" type="ORF">SAMN05421753_106120</name>
</gene>
<dbReference type="AlphaFoldDB" id="A0A1I3G0M7"/>
<keyword evidence="2" id="KW-1185">Reference proteome</keyword>
<name>A0A1I3G0M7_9PLAN</name>
<dbReference type="OrthoDB" id="283820at2"/>
<dbReference type="RefSeq" id="WP_092049514.1">
    <property type="nucleotide sequence ID" value="NZ_FOQD01000006.1"/>
</dbReference>
<reference evidence="2" key="1">
    <citation type="submission" date="2016-10" db="EMBL/GenBank/DDBJ databases">
        <authorList>
            <person name="Varghese N."/>
            <person name="Submissions S."/>
        </authorList>
    </citation>
    <scope>NUCLEOTIDE SEQUENCE [LARGE SCALE GENOMIC DNA]</scope>
    <source>
        <strain evidence="2">DSM 26348</strain>
    </source>
</reference>
<organism evidence="1 2">
    <name type="scientific">Planctomicrobium piriforme</name>
    <dbReference type="NCBI Taxonomy" id="1576369"/>
    <lineage>
        <taxon>Bacteria</taxon>
        <taxon>Pseudomonadati</taxon>
        <taxon>Planctomycetota</taxon>
        <taxon>Planctomycetia</taxon>
        <taxon>Planctomycetales</taxon>
        <taxon>Planctomycetaceae</taxon>
        <taxon>Planctomicrobium</taxon>
    </lineage>
</organism>
<proteinExistence type="predicted"/>
<dbReference type="EMBL" id="FOQD01000006">
    <property type="protein sequence ID" value="SFI17035.1"/>
    <property type="molecule type" value="Genomic_DNA"/>
</dbReference>
<sequence length="134" mass="15346">MRLFGLSAVTAIAPVTDRFVSLSVGNTLILKACGFIEDHQARILDVDESSLKVRIGFPWHRRWLHGLHRKPIDVSLQIRRGEMLPESASQKLSPDRYCMIDVVIQPVALGWQTADFHQEARRLVWSLRSYFMAC</sequence>
<evidence type="ECO:0000313" key="1">
    <source>
        <dbReference type="EMBL" id="SFI17035.1"/>
    </source>
</evidence>
<protein>
    <submittedName>
        <fullName evidence="1">Uncharacterized protein</fullName>
    </submittedName>
</protein>
<evidence type="ECO:0000313" key="2">
    <source>
        <dbReference type="Proteomes" id="UP000199518"/>
    </source>
</evidence>
<accession>A0A1I3G0M7</accession>
<dbReference type="Proteomes" id="UP000199518">
    <property type="component" value="Unassembled WGS sequence"/>
</dbReference>